<evidence type="ECO:0000313" key="4">
    <source>
        <dbReference type="Proteomes" id="UP001185012"/>
    </source>
</evidence>
<dbReference type="Proteomes" id="UP001185012">
    <property type="component" value="Unassembled WGS sequence"/>
</dbReference>
<proteinExistence type="inferred from homology"/>
<dbReference type="SUPFAM" id="SSF55961">
    <property type="entry name" value="Bet v1-like"/>
    <property type="match status" value="1"/>
</dbReference>
<dbReference type="EMBL" id="JAVDQG010000001">
    <property type="protein sequence ID" value="MDR6224081.1"/>
    <property type="molecule type" value="Genomic_DNA"/>
</dbReference>
<comment type="similarity">
    <text evidence="1">Belongs to the AHA1 family.</text>
</comment>
<sequence length="170" mass="19575">MSHNDKTNEVPYVITRTFDAPRKLVFKAFTESEHLQHWWGPKGWTLEISEFDFRPGGAFHYSQRSADGQKMWGKFVYREIGEPEKLIYTSSFSDEAGNTVRAPFSQTWPLEILNTLTFTEQEDKTILTMHMAPLSATEEERKTFEAMRPQVQQGFAGTLDQLAAYLSKAN</sequence>
<evidence type="ECO:0000259" key="2">
    <source>
        <dbReference type="Pfam" id="PF08327"/>
    </source>
</evidence>
<dbReference type="Gene3D" id="3.30.530.20">
    <property type="match status" value="1"/>
</dbReference>
<dbReference type="InterPro" id="IPR013538">
    <property type="entry name" value="ASHA1/2-like_C"/>
</dbReference>
<organism evidence="3 4">
    <name type="scientific">Desmospora profundinema</name>
    <dbReference type="NCBI Taxonomy" id="1571184"/>
    <lineage>
        <taxon>Bacteria</taxon>
        <taxon>Bacillati</taxon>
        <taxon>Bacillota</taxon>
        <taxon>Bacilli</taxon>
        <taxon>Bacillales</taxon>
        <taxon>Thermoactinomycetaceae</taxon>
        <taxon>Desmospora</taxon>
    </lineage>
</organism>
<feature type="domain" description="Activator of Hsp90 ATPase homologue 1/2-like C-terminal" evidence="2">
    <location>
        <begin position="19"/>
        <end position="166"/>
    </location>
</feature>
<dbReference type="RefSeq" id="WP_309860856.1">
    <property type="nucleotide sequence ID" value="NZ_JAVDQG010000001.1"/>
</dbReference>
<gene>
    <name evidence="3" type="ORF">JOE21_000069</name>
</gene>
<evidence type="ECO:0000313" key="3">
    <source>
        <dbReference type="EMBL" id="MDR6224081.1"/>
    </source>
</evidence>
<dbReference type="Pfam" id="PF08327">
    <property type="entry name" value="AHSA1"/>
    <property type="match status" value="1"/>
</dbReference>
<dbReference type="InterPro" id="IPR023393">
    <property type="entry name" value="START-like_dom_sf"/>
</dbReference>
<reference evidence="3 4" key="1">
    <citation type="submission" date="2023-07" db="EMBL/GenBank/DDBJ databases">
        <title>Genomic Encyclopedia of Type Strains, Phase IV (KMG-IV): sequencing the most valuable type-strain genomes for metagenomic binning, comparative biology and taxonomic classification.</title>
        <authorList>
            <person name="Goeker M."/>
        </authorList>
    </citation>
    <scope>NUCLEOTIDE SEQUENCE [LARGE SCALE GENOMIC DNA]</scope>
    <source>
        <strain evidence="3 4">DSM 45903</strain>
    </source>
</reference>
<evidence type="ECO:0000256" key="1">
    <source>
        <dbReference type="ARBA" id="ARBA00006817"/>
    </source>
</evidence>
<accession>A0ABU1IH32</accession>
<keyword evidence="4" id="KW-1185">Reference proteome</keyword>
<comment type="caution">
    <text evidence="3">The sequence shown here is derived from an EMBL/GenBank/DDBJ whole genome shotgun (WGS) entry which is preliminary data.</text>
</comment>
<name>A0ABU1IH32_9BACL</name>
<protein>
    <submittedName>
        <fullName evidence="3">Uncharacterized protein YndB with AHSA1/START domain</fullName>
    </submittedName>
</protein>